<keyword evidence="1" id="KW-0472">Membrane</keyword>
<dbReference type="EMBL" id="JH594605">
    <property type="protein sequence ID" value="EHQ04177.1"/>
    <property type="molecule type" value="Genomic_DNA"/>
</dbReference>
<accession>H2BQK8</accession>
<dbReference type="Proteomes" id="UP000003844">
    <property type="component" value="Unassembled WGS sequence"/>
</dbReference>
<sequence>MMNKIRILGLLLLFTGSTIMYIYDNSGLDFLSGILVGAGLIWTITGQVRLK</sequence>
<evidence type="ECO:0000313" key="2">
    <source>
        <dbReference type="EMBL" id="EHQ04177.1"/>
    </source>
</evidence>
<dbReference type="STRING" id="865937.Gilli_0015"/>
<dbReference type="AlphaFoldDB" id="H2BQK8"/>
<gene>
    <name evidence="2" type="ORF">Gilli_0015</name>
</gene>
<name>H2BQK8_GILLR</name>
<dbReference type="HOGENOM" id="CLU_213228_0_0_10"/>
<organism evidence="2 3">
    <name type="scientific">Gillisia limnaea (strain DSM 15749 / LMG 21470 / R-8282)</name>
    <dbReference type="NCBI Taxonomy" id="865937"/>
    <lineage>
        <taxon>Bacteria</taxon>
        <taxon>Pseudomonadati</taxon>
        <taxon>Bacteroidota</taxon>
        <taxon>Flavobacteriia</taxon>
        <taxon>Flavobacteriales</taxon>
        <taxon>Flavobacteriaceae</taxon>
        <taxon>Gillisia</taxon>
    </lineage>
</organism>
<keyword evidence="1" id="KW-0812">Transmembrane</keyword>
<feature type="transmembrane region" description="Helical" evidence="1">
    <location>
        <begin position="30"/>
        <end position="50"/>
    </location>
</feature>
<protein>
    <submittedName>
        <fullName evidence="2">Membrane protein</fullName>
    </submittedName>
</protein>
<dbReference type="RefSeq" id="WP_006987069.1">
    <property type="nucleotide sequence ID" value="NZ_JH594605.1"/>
</dbReference>
<evidence type="ECO:0000313" key="3">
    <source>
        <dbReference type="Proteomes" id="UP000003844"/>
    </source>
</evidence>
<keyword evidence="1" id="KW-1133">Transmembrane helix</keyword>
<proteinExistence type="predicted"/>
<reference evidence="3" key="1">
    <citation type="journal article" date="2012" name="Stand. Genomic Sci.">
        <title>Genome sequence of the Antarctic rhodopsins-containing flavobacterium Gillisia limnaea type strain (R-8282(T)).</title>
        <authorList>
            <person name="Riedel T."/>
            <person name="Held B."/>
            <person name="Nolan M."/>
            <person name="Lucas S."/>
            <person name="Lapidus A."/>
            <person name="Tice H."/>
            <person name="Del Rio T.G."/>
            <person name="Cheng J.F."/>
            <person name="Han C."/>
            <person name="Tapia R."/>
            <person name="Goodwin L.A."/>
            <person name="Pitluck S."/>
            <person name="Liolios K."/>
            <person name="Mavromatis K."/>
            <person name="Pagani I."/>
            <person name="Ivanova N."/>
            <person name="Mikhailova N."/>
            <person name="Pati A."/>
            <person name="Chen A."/>
            <person name="Palaniappan K."/>
            <person name="Land M."/>
            <person name="Rohde M."/>
            <person name="Tindall B.J."/>
            <person name="Detter J.C."/>
            <person name="Goker M."/>
            <person name="Bristow J."/>
            <person name="Eisen J.A."/>
            <person name="Markowitz V."/>
            <person name="Hugenholtz P."/>
            <person name="Kyrpides N.C."/>
            <person name="Klenk H.P."/>
            <person name="Woyke T."/>
        </authorList>
    </citation>
    <scope>NUCLEOTIDE SEQUENCE [LARGE SCALE GENOMIC DNA]</scope>
    <source>
        <strain evidence="3">DSM 15749 / LMG 21470 / R-8282</strain>
    </source>
</reference>
<keyword evidence="3" id="KW-1185">Reference proteome</keyword>
<evidence type="ECO:0000256" key="1">
    <source>
        <dbReference type="SAM" id="Phobius"/>
    </source>
</evidence>